<protein>
    <recommendedName>
        <fullName evidence="6">Bulb-type lectin domain-containing protein</fullName>
    </recommendedName>
</protein>
<sequence length="573" mass="64442">MNRVQKYKLEGLSFLPIIRCFIFYLSIELSLATLTINPGRFIGDGETFVSLSERFEQGFFSPGNSKSRYLGIWHKECPGTVVWVANRNNPILDRHGVLCIGNYGNFILLNRTKDIIWSSNKSSRKIKNPVVHFLETGNLVLGESSCLISFKSYLWQSFDYPSDTLLPDMKLGRDLKTNPERHLMSWQSADDPSSGDFVYKLDIHVLPQMSVYKGSMKISRSGPWNGVSFGGIPTISTSLLRQDLVHNEDEFYYMYEIDIPVIIKLNQAGEMQCLIWKEKSGGWDIMYTVPFDLCGMYGKCGANGVCSIDKTPICKCLEGFIPQSLDNKTLPETCVRSSPFNCEREDRAYANSNVSKGGRGCLMWFGDLIDIRKLLKDVEGQDIYVRVPASEIGLEELQDTLFVVVSVILGMLMVFLSFCIAWKITKNGGNAHLKGQGSRKEDIEMPLFDLSTIATATNNFSQNNFIGAGGFGPVYKAWLMWDEKRALELTDSCFKDSCVDSEVLRCIKVGLLCVQMLPEDRPCMSSVIFMLANMGASTPEPRHPGYFDESSTDDKKEELHSKNPVTITTLEGR</sequence>
<dbReference type="InterPro" id="IPR003609">
    <property type="entry name" value="Pan_app"/>
</dbReference>
<dbReference type="SUPFAM" id="SSF56112">
    <property type="entry name" value="Protein kinase-like (PK-like)"/>
    <property type="match status" value="1"/>
</dbReference>
<feature type="transmembrane region" description="Helical" evidence="5">
    <location>
        <begin position="12"/>
        <end position="32"/>
    </location>
</feature>
<evidence type="ECO:0000256" key="4">
    <source>
        <dbReference type="SAM" id="MobiDB-lite"/>
    </source>
</evidence>
<dbReference type="Pfam" id="PF08276">
    <property type="entry name" value="PAN_2"/>
    <property type="match status" value="1"/>
</dbReference>
<dbReference type="InterPro" id="IPR001480">
    <property type="entry name" value="Bulb-type_lectin_dom"/>
</dbReference>
<keyword evidence="5" id="KW-1133">Transmembrane helix</keyword>
<evidence type="ECO:0000313" key="7">
    <source>
        <dbReference type="EMBL" id="KAK0600808.1"/>
    </source>
</evidence>
<feature type="transmembrane region" description="Helical" evidence="5">
    <location>
        <begin position="401"/>
        <end position="424"/>
    </location>
</feature>
<dbReference type="PROSITE" id="PS50927">
    <property type="entry name" value="BULB_LECTIN"/>
    <property type="match status" value="1"/>
</dbReference>
<dbReference type="InterPro" id="IPR000858">
    <property type="entry name" value="S_locus_glycoprot_dom"/>
</dbReference>
<feature type="compositionally biased region" description="Basic and acidic residues" evidence="4">
    <location>
        <begin position="540"/>
        <end position="561"/>
    </location>
</feature>
<evidence type="ECO:0000259" key="6">
    <source>
        <dbReference type="PROSITE" id="PS50927"/>
    </source>
</evidence>
<dbReference type="Proteomes" id="UP001168877">
    <property type="component" value="Unassembled WGS sequence"/>
</dbReference>
<keyword evidence="2" id="KW-1015">Disulfide bond</keyword>
<gene>
    <name evidence="7" type="ORF">LWI29_018578</name>
</gene>
<feature type="region of interest" description="Disordered" evidence="4">
    <location>
        <begin position="540"/>
        <end position="573"/>
    </location>
</feature>
<dbReference type="Gene3D" id="3.30.200.20">
    <property type="entry name" value="Phosphorylase Kinase, domain 1"/>
    <property type="match status" value="1"/>
</dbReference>
<evidence type="ECO:0000256" key="1">
    <source>
        <dbReference type="ARBA" id="ARBA00022729"/>
    </source>
</evidence>
<dbReference type="Pfam" id="PF00954">
    <property type="entry name" value="S_locus_glycop"/>
    <property type="match status" value="1"/>
</dbReference>
<reference evidence="7" key="2">
    <citation type="submission" date="2023-06" db="EMBL/GenBank/DDBJ databases">
        <authorList>
            <person name="Swenson N.G."/>
            <person name="Wegrzyn J.L."/>
            <person name="Mcevoy S.L."/>
        </authorList>
    </citation>
    <scope>NUCLEOTIDE SEQUENCE</scope>
    <source>
        <strain evidence="7">NS2018</strain>
        <tissue evidence="7">Leaf</tissue>
    </source>
</reference>
<organism evidence="7 8">
    <name type="scientific">Acer saccharum</name>
    <name type="common">Sugar maple</name>
    <dbReference type="NCBI Taxonomy" id="4024"/>
    <lineage>
        <taxon>Eukaryota</taxon>
        <taxon>Viridiplantae</taxon>
        <taxon>Streptophyta</taxon>
        <taxon>Embryophyta</taxon>
        <taxon>Tracheophyta</taxon>
        <taxon>Spermatophyta</taxon>
        <taxon>Magnoliopsida</taxon>
        <taxon>eudicotyledons</taxon>
        <taxon>Gunneridae</taxon>
        <taxon>Pentapetalae</taxon>
        <taxon>rosids</taxon>
        <taxon>malvids</taxon>
        <taxon>Sapindales</taxon>
        <taxon>Sapindaceae</taxon>
        <taxon>Hippocastanoideae</taxon>
        <taxon>Acereae</taxon>
        <taxon>Acer</taxon>
    </lineage>
</organism>
<dbReference type="InterPro" id="IPR011009">
    <property type="entry name" value="Kinase-like_dom_sf"/>
</dbReference>
<evidence type="ECO:0000256" key="5">
    <source>
        <dbReference type="SAM" id="Phobius"/>
    </source>
</evidence>
<dbReference type="SMART" id="SM00108">
    <property type="entry name" value="B_lectin"/>
    <property type="match status" value="1"/>
</dbReference>
<evidence type="ECO:0000313" key="8">
    <source>
        <dbReference type="Proteomes" id="UP001168877"/>
    </source>
</evidence>
<feature type="compositionally biased region" description="Polar residues" evidence="4">
    <location>
        <begin position="563"/>
        <end position="573"/>
    </location>
</feature>
<dbReference type="EMBL" id="JAUESC010000003">
    <property type="protein sequence ID" value="KAK0600808.1"/>
    <property type="molecule type" value="Genomic_DNA"/>
</dbReference>
<keyword evidence="1" id="KW-0732">Signal</keyword>
<keyword evidence="5" id="KW-0472">Membrane</keyword>
<dbReference type="AlphaFoldDB" id="A0AA39W339"/>
<name>A0AA39W339_ACESA</name>
<dbReference type="GO" id="GO:0048544">
    <property type="term" value="P:recognition of pollen"/>
    <property type="evidence" value="ECO:0007669"/>
    <property type="project" value="InterPro"/>
</dbReference>
<accession>A0AA39W339</accession>
<comment type="caution">
    <text evidence="7">The sequence shown here is derived from an EMBL/GenBank/DDBJ whole genome shotgun (WGS) entry which is preliminary data.</text>
</comment>
<dbReference type="Gene3D" id="2.90.10.10">
    <property type="entry name" value="Bulb-type lectin domain"/>
    <property type="match status" value="1"/>
</dbReference>
<keyword evidence="8" id="KW-1185">Reference proteome</keyword>
<dbReference type="SUPFAM" id="SSF51110">
    <property type="entry name" value="alpha-D-mannose-specific plant lectins"/>
    <property type="match status" value="1"/>
</dbReference>
<reference evidence="7" key="1">
    <citation type="journal article" date="2022" name="Plant J.">
        <title>Strategies of tolerance reflected in two North American maple genomes.</title>
        <authorList>
            <person name="McEvoy S.L."/>
            <person name="Sezen U.U."/>
            <person name="Trouern-Trend A."/>
            <person name="McMahon S.M."/>
            <person name="Schaberg P.G."/>
            <person name="Yang J."/>
            <person name="Wegrzyn J.L."/>
            <person name="Swenson N.G."/>
        </authorList>
    </citation>
    <scope>NUCLEOTIDE SEQUENCE</scope>
    <source>
        <strain evidence="7">NS2018</strain>
    </source>
</reference>
<dbReference type="PANTHER" id="PTHR32444:SF118">
    <property type="entry name" value="OS09G0551150 PROTEIN"/>
    <property type="match status" value="1"/>
</dbReference>
<keyword evidence="5" id="KW-0812">Transmembrane</keyword>
<proteinExistence type="predicted"/>
<evidence type="ECO:0000256" key="3">
    <source>
        <dbReference type="ARBA" id="ARBA00023180"/>
    </source>
</evidence>
<evidence type="ECO:0000256" key="2">
    <source>
        <dbReference type="ARBA" id="ARBA00023157"/>
    </source>
</evidence>
<dbReference type="PANTHER" id="PTHR32444">
    <property type="entry name" value="BULB-TYPE LECTIN DOMAIN-CONTAINING PROTEIN"/>
    <property type="match status" value="1"/>
</dbReference>
<feature type="domain" description="Bulb-type lectin" evidence="6">
    <location>
        <begin position="33"/>
        <end position="154"/>
    </location>
</feature>
<dbReference type="InterPro" id="IPR036426">
    <property type="entry name" value="Bulb-type_lectin_dom_sf"/>
</dbReference>
<keyword evidence="3" id="KW-0325">Glycoprotein</keyword>
<dbReference type="CDD" id="cd00028">
    <property type="entry name" value="B_lectin"/>
    <property type="match status" value="1"/>
</dbReference>
<dbReference type="Pfam" id="PF01453">
    <property type="entry name" value="B_lectin"/>
    <property type="match status" value="1"/>
</dbReference>